<evidence type="ECO:0000256" key="1">
    <source>
        <dbReference type="ARBA" id="ARBA00022598"/>
    </source>
</evidence>
<proteinExistence type="predicted"/>
<evidence type="ECO:0000256" key="4">
    <source>
        <dbReference type="PROSITE-ProRule" id="PRU00409"/>
    </source>
</evidence>
<sequence>MRRIGFVESNRSGSGFDALRAARGLGLHVTFFSCGLDRYHATPGGTEVLETCVDEVVACPTHELEPLLEAVKAVDAAKPLDALLSVAEYEVIQAAEAARQLGLPGPDPAAVRIARDKAAQRRRWAERGVPVPEFRVVTTTGQAARAAEEIGFPCVVKAVDETSGAHVVRCTTPDEVTATFTAIRSATTNRRGQARSPEVLVEECLVGFEVSVEVLAEAGAVRVLGVTDKILGGRDRFIELGHSFPTALPDAVRCELESAALAATTAVGFDLGIAHVEIKYTGAGPKLVEINPRPAGDRITELMDHSFGQSTMELLIRQYLGESVGDAGLEPRGGAAIRYLTADPGVVTEVTGLGIAAALPGVREAVVSVAPGGRVDPLRVNEDRVGHVLATAGDAYLAGRIAEAAAQQIVVGTRADASPMVR</sequence>
<protein>
    <submittedName>
        <fullName evidence="6">ATP-grasp domain-containing protein</fullName>
    </submittedName>
</protein>
<dbReference type="PANTHER" id="PTHR43585:SF2">
    <property type="entry name" value="ATP-GRASP ENZYME FSQD"/>
    <property type="match status" value="1"/>
</dbReference>
<keyword evidence="2 4" id="KW-0547">Nucleotide-binding</keyword>
<gene>
    <name evidence="6" type="ORF">ACFFTO_29405</name>
</gene>
<dbReference type="Pfam" id="PF18603">
    <property type="entry name" value="LAL_C2"/>
    <property type="match status" value="1"/>
</dbReference>
<dbReference type="PROSITE" id="PS50975">
    <property type="entry name" value="ATP_GRASP"/>
    <property type="match status" value="1"/>
</dbReference>
<evidence type="ECO:0000313" key="6">
    <source>
        <dbReference type="EMBL" id="MFB9688314.1"/>
    </source>
</evidence>
<dbReference type="SUPFAM" id="SSF56059">
    <property type="entry name" value="Glutathione synthetase ATP-binding domain-like"/>
    <property type="match status" value="1"/>
</dbReference>
<dbReference type="InterPro" id="IPR041472">
    <property type="entry name" value="BL00235/CARNS1_N"/>
</dbReference>
<dbReference type="SMART" id="SM01209">
    <property type="entry name" value="GARS_A"/>
    <property type="match status" value="1"/>
</dbReference>
<keyword evidence="3 4" id="KW-0067">ATP-binding</keyword>
<feature type="domain" description="ATP-grasp" evidence="5">
    <location>
        <begin position="121"/>
        <end position="320"/>
    </location>
</feature>
<dbReference type="Proteomes" id="UP001589535">
    <property type="component" value="Unassembled WGS sequence"/>
</dbReference>
<evidence type="ECO:0000313" key="7">
    <source>
        <dbReference type="Proteomes" id="UP001589535"/>
    </source>
</evidence>
<evidence type="ECO:0000256" key="2">
    <source>
        <dbReference type="ARBA" id="ARBA00022741"/>
    </source>
</evidence>
<dbReference type="Pfam" id="PF13535">
    <property type="entry name" value="ATP-grasp_4"/>
    <property type="match status" value="1"/>
</dbReference>
<organism evidence="6 7">
    <name type="scientific">Amycolatopsis plumensis</name>
    <dbReference type="NCBI Taxonomy" id="236508"/>
    <lineage>
        <taxon>Bacteria</taxon>
        <taxon>Bacillati</taxon>
        <taxon>Actinomycetota</taxon>
        <taxon>Actinomycetes</taxon>
        <taxon>Pseudonocardiales</taxon>
        <taxon>Pseudonocardiaceae</taxon>
        <taxon>Amycolatopsis</taxon>
    </lineage>
</organism>
<dbReference type="Gene3D" id="3.30.470.20">
    <property type="entry name" value="ATP-grasp fold, B domain"/>
    <property type="match status" value="1"/>
</dbReference>
<accession>A0ABV5UB08</accession>
<keyword evidence="1" id="KW-0436">Ligase</keyword>
<dbReference type="Pfam" id="PF18130">
    <property type="entry name" value="ATPgrasp_N"/>
    <property type="match status" value="1"/>
</dbReference>
<dbReference type="Gene3D" id="3.40.50.20">
    <property type="match status" value="1"/>
</dbReference>
<evidence type="ECO:0000259" key="5">
    <source>
        <dbReference type="PROSITE" id="PS50975"/>
    </source>
</evidence>
<dbReference type="RefSeq" id="WP_378200144.1">
    <property type="nucleotide sequence ID" value="NZ_JBHMBK010000025.1"/>
</dbReference>
<keyword evidence="7" id="KW-1185">Reference proteome</keyword>
<dbReference type="EMBL" id="JBHMBK010000025">
    <property type="protein sequence ID" value="MFB9688314.1"/>
    <property type="molecule type" value="Genomic_DNA"/>
</dbReference>
<dbReference type="PROSITE" id="PS51257">
    <property type="entry name" value="PROKAR_LIPOPROTEIN"/>
    <property type="match status" value="1"/>
</dbReference>
<comment type="caution">
    <text evidence="6">The sequence shown here is derived from an EMBL/GenBank/DDBJ whole genome shotgun (WGS) entry which is preliminary data.</text>
</comment>
<dbReference type="InterPro" id="IPR011761">
    <property type="entry name" value="ATP-grasp"/>
</dbReference>
<dbReference type="InterPro" id="IPR052032">
    <property type="entry name" value="ATP-dep_AA_Ligase"/>
</dbReference>
<dbReference type="PANTHER" id="PTHR43585">
    <property type="entry name" value="FUMIPYRROLE BIOSYNTHESIS PROTEIN C"/>
    <property type="match status" value="1"/>
</dbReference>
<name>A0ABV5UB08_9PSEU</name>
<dbReference type="InterPro" id="IPR040570">
    <property type="entry name" value="LAL_C2"/>
</dbReference>
<evidence type="ECO:0000256" key="3">
    <source>
        <dbReference type="ARBA" id="ARBA00022840"/>
    </source>
</evidence>
<reference evidence="6 7" key="1">
    <citation type="submission" date="2024-09" db="EMBL/GenBank/DDBJ databases">
        <authorList>
            <person name="Sun Q."/>
            <person name="Mori K."/>
        </authorList>
    </citation>
    <scope>NUCLEOTIDE SEQUENCE [LARGE SCALE GENOMIC DNA]</scope>
    <source>
        <strain evidence="6 7">JCM 13852</strain>
    </source>
</reference>